<accession>A0ABS1X182</accession>
<organism evidence="3 4">
    <name type="scientific">Steroidobacter gossypii</name>
    <dbReference type="NCBI Taxonomy" id="2805490"/>
    <lineage>
        <taxon>Bacteria</taxon>
        <taxon>Pseudomonadati</taxon>
        <taxon>Pseudomonadota</taxon>
        <taxon>Gammaproteobacteria</taxon>
        <taxon>Steroidobacterales</taxon>
        <taxon>Steroidobacteraceae</taxon>
        <taxon>Steroidobacter</taxon>
    </lineage>
</organism>
<feature type="transmembrane region" description="Helical" evidence="2">
    <location>
        <begin position="64"/>
        <end position="84"/>
    </location>
</feature>
<dbReference type="Gene3D" id="3.30.1150.10">
    <property type="match status" value="1"/>
</dbReference>
<evidence type="ECO:0000313" key="4">
    <source>
        <dbReference type="Proteomes" id="UP000661077"/>
    </source>
</evidence>
<dbReference type="Proteomes" id="UP000661077">
    <property type="component" value="Unassembled WGS sequence"/>
</dbReference>
<evidence type="ECO:0000256" key="2">
    <source>
        <dbReference type="SAM" id="Phobius"/>
    </source>
</evidence>
<evidence type="ECO:0000256" key="1">
    <source>
        <dbReference type="SAM" id="MobiDB-lite"/>
    </source>
</evidence>
<name>A0ABS1X182_9GAMM</name>
<protein>
    <recommendedName>
        <fullName evidence="5">TonB C-terminal domain-containing protein</fullName>
    </recommendedName>
</protein>
<keyword evidence="2" id="KW-1133">Transmembrane helix</keyword>
<evidence type="ECO:0008006" key="5">
    <source>
        <dbReference type="Google" id="ProtNLM"/>
    </source>
</evidence>
<keyword evidence="2" id="KW-0472">Membrane</keyword>
<feature type="region of interest" description="Disordered" evidence="1">
    <location>
        <begin position="90"/>
        <end position="124"/>
    </location>
</feature>
<keyword evidence="2" id="KW-0812">Transmembrane</keyword>
<proteinExistence type="predicted"/>
<comment type="caution">
    <text evidence="3">The sequence shown here is derived from an EMBL/GenBank/DDBJ whole genome shotgun (WGS) entry which is preliminary data.</text>
</comment>
<dbReference type="SUPFAM" id="SSF74653">
    <property type="entry name" value="TolA/TonB C-terminal domain"/>
    <property type="match status" value="1"/>
</dbReference>
<evidence type="ECO:0000313" key="3">
    <source>
        <dbReference type="EMBL" id="MBM0106971.1"/>
    </source>
</evidence>
<dbReference type="EMBL" id="JAEVLS010000004">
    <property type="protein sequence ID" value="MBM0106971.1"/>
    <property type="molecule type" value="Genomic_DNA"/>
</dbReference>
<keyword evidence="4" id="KW-1185">Reference proteome</keyword>
<gene>
    <name evidence="3" type="ORF">JM946_19720</name>
</gene>
<reference evidence="3 4" key="1">
    <citation type="journal article" date="2021" name="Int. J. Syst. Evol. Microbiol.">
        <title>Steroidobacter gossypii sp. nov., isolated from soil of cotton cropping field.</title>
        <authorList>
            <person name="Huang R."/>
            <person name="Yang S."/>
            <person name="Zhen C."/>
            <person name="Liu W."/>
        </authorList>
    </citation>
    <scope>NUCLEOTIDE SEQUENCE [LARGE SCALE GENOMIC DNA]</scope>
    <source>
        <strain evidence="3 4">S1-65</strain>
    </source>
</reference>
<sequence length="219" mass="23488">MRSRIKSPGAFTPALPIDSRRALTTCSNSPQLDTSTADRLVIRIHLTQQEPPPPPPRSRLSKPALLLSLVVVAVLLGWFGVRLFTSDAPAVRGAPDPQPAVSQTVASASEPRPPAPEVQPLADAPTSAVNEVIPDVPQSALDTVWGTVRVGIRVTIDKQGSVVETVTEDPGPSRYFARLSLDASKKWTFTPATSEQPRTMLLKFHFTRGGATAHAIHAQ</sequence>